<proteinExistence type="predicted"/>
<comment type="caution">
    <text evidence="1">The sequence shown here is derived from an EMBL/GenBank/DDBJ whole genome shotgun (WGS) entry which is preliminary data.</text>
</comment>
<keyword evidence="2" id="KW-1185">Reference proteome</keyword>
<organism evidence="1 2">
    <name type="scientific">Gossypium arboreum</name>
    <name type="common">Tree cotton</name>
    <name type="synonym">Gossypium nanking</name>
    <dbReference type="NCBI Taxonomy" id="29729"/>
    <lineage>
        <taxon>Eukaryota</taxon>
        <taxon>Viridiplantae</taxon>
        <taxon>Streptophyta</taxon>
        <taxon>Embryophyta</taxon>
        <taxon>Tracheophyta</taxon>
        <taxon>Spermatophyta</taxon>
        <taxon>Magnoliopsida</taxon>
        <taxon>eudicotyledons</taxon>
        <taxon>Gunneridae</taxon>
        <taxon>Pentapetalae</taxon>
        <taxon>rosids</taxon>
        <taxon>malvids</taxon>
        <taxon>Malvales</taxon>
        <taxon>Malvaceae</taxon>
        <taxon>Malvoideae</taxon>
        <taxon>Gossypium</taxon>
    </lineage>
</organism>
<evidence type="ECO:0000313" key="1">
    <source>
        <dbReference type="EMBL" id="KHF98674.1"/>
    </source>
</evidence>
<gene>
    <name evidence="1" type="ORF">F383_37802</name>
</gene>
<evidence type="ECO:0000313" key="2">
    <source>
        <dbReference type="Proteomes" id="UP000032142"/>
    </source>
</evidence>
<protein>
    <submittedName>
        <fullName evidence="1">Uncharacterized protein</fullName>
    </submittedName>
</protein>
<dbReference type="AlphaFoldDB" id="A0A0B0MD07"/>
<dbReference type="Proteomes" id="UP000032142">
    <property type="component" value="Unassembled WGS sequence"/>
</dbReference>
<accession>A0A0B0MD07</accession>
<dbReference type="EMBL" id="JRRC01048239">
    <property type="protein sequence ID" value="KHF98674.1"/>
    <property type="molecule type" value="Genomic_DNA"/>
</dbReference>
<sequence length="52" mass="5882">MVEPPEEYVCIMELAQTAWTGNPAIRCEVRGSAYLKRSLYELTVNGYSIKIS</sequence>
<name>A0A0B0MD07_GOSAR</name>
<reference evidence="2" key="1">
    <citation type="submission" date="2014-09" db="EMBL/GenBank/DDBJ databases">
        <authorList>
            <person name="Mudge J."/>
            <person name="Ramaraj T."/>
            <person name="Lindquist I.E."/>
            <person name="Bharti A.K."/>
            <person name="Sundararajan A."/>
            <person name="Cameron C.T."/>
            <person name="Woodward J.E."/>
            <person name="May G.D."/>
            <person name="Brubaker C."/>
            <person name="Broadhvest J."/>
            <person name="Wilkins T.A."/>
        </authorList>
    </citation>
    <scope>NUCLEOTIDE SEQUENCE</scope>
    <source>
        <strain evidence="2">cv. AKA8401</strain>
    </source>
</reference>